<feature type="domain" description="Peptidase S26" evidence="12">
    <location>
        <begin position="109"/>
        <end position="186"/>
    </location>
</feature>
<organism evidence="13">
    <name type="scientific">Ignisphaera aggregans</name>
    <dbReference type="NCBI Taxonomy" id="334771"/>
    <lineage>
        <taxon>Archaea</taxon>
        <taxon>Thermoproteota</taxon>
        <taxon>Thermoprotei</taxon>
        <taxon>Desulfurococcales</taxon>
        <taxon>Desulfurococcaceae</taxon>
        <taxon>Ignisphaera</taxon>
    </lineage>
</organism>
<sequence>MSQGVYSRPLTLLGDLLYSLVLSTIHEYGGLGSGMLFRVVVDGYWRFSPLVLTSAIPSLLRSAIVTLAYYTMLTLILTTVKGLRGRSRELFEFSYLRKALSVAPEVFSIALALIFLILALNKFIPLVIISGSMNPTFNVGDIVFVHAIGGSDIRVGDIVAYVMEGKQIVVHRVIYIGPEGIRTKGDANPDPDPFIVNYREILGKVVLAIPKLGYIAIILQTGGLVAYLAIAISIVLILLLIYVRRHSKIKI</sequence>
<dbReference type="InterPro" id="IPR019756">
    <property type="entry name" value="Pept_S26A_signal_pept_1_Ser-AS"/>
</dbReference>
<evidence type="ECO:0000259" key="12">
    <source>
        <dbReference type="Pfam" id="PF10502"/>
    </source>
</evidence>
<evidence type="ECO:0000256" key="3">
    <source>
        <dbReference type="ARBA" id="ARBA00022692"/>
    </source>
</evidence>
<evidence type="ECO:0000256" key="1">
    <source>
        <dbReference type="ARBA" id="ARBA00004648"/>
    </source>
</evidence>
<keyword evidence="6" id="KW-0735">Signal-anchor</keyword>
<dbReference type="EMBL" id="DTAI01000161">
    <property type="protein sequence ID" value="HGN36996.1"/>
    <property type="molecule type" value="Genomic_DNA"/>
</dbReference>
<dbReference type="InterPro" id="IPR001733">
    <property type="entry name" value="Peptidase_S26B"/>
</dbReference>
<keyword evidence="7 11" id="KW-1133">Transmembrane helix</keyword>
<gene>
    <name evidence="13" type="ORF">ENT87_05570</name>
</gene>
<dbReference type="PANTHER" id="PTHR10806">
    <property type="entry name" value="SIGNAL PEPTIDASE COMPLEX CATALYTIC SUBUNIT SEC11"/>
    <property type="match status" value="1"/>
</dbReference>
<dbReference type="InterPro" id="IPR019533">
    <property type="entry name" value="Peptidase_S26"/>
</dbReference>
<feature type="transmembrane region" description="Helical" evidence="11">
    <location>
        <begin position="58"/>
        <end position="80"/>
    </location>
</feature>
<comment type="subcellular location">
    <subcellularLocation>
        <location evidence="1">Endoplasmic reticulum membrane</location>
        <topology evidence="1">Single-pass type II membrane protein</topology>
    </subcellularLocation>
</comment>
<reference evidence="13" key="1">
    <citation type="journal article" date="2020" name="mSystems">
        <title>Genome- and Community-Level Interaction Insights into Carbon Utilization and Element Cycling Functions of Hydrothermarchaeota in Hydrothermal Sediment.</title>
        <authorList>
            <person name="Zhou Z."/>
            <person name="Liu Y."/>
            <person name="Xu W."/>
            <person name="Pan J."/>
            <person name="Luo Z.H."/>
            <person name="Li M."/>
        </authorList>
    </citation>
    <scope>NUCLEOTIDE SEQUENCE [LARGE SCALE GENOMIC DNA]</scope>
    <source>
        <strain evidence="13">SpSt-618</strain>
    </source>
</reference>
<dbReference type="AlphaFoldDB" id="A0A7J3I890"/>
<keyword evidence="5" id="KW-0256">Endoplasmic reticulum</keyword>
<accession>A0A7J3I890</accession>
<proteinExistence type="predicted"/>
<dbReference type="NCBIfam" id="TIGR02228">
    <property type="entry name" value="sigpep_I_arch"/>
    <property type="match status" value="1"/>
</dbReference>
<keyword evidence="8 11" id="KW-0472">Membrane</keyword>
<dbReference type="GO" id="GO:0006465">
    <property type="term" value="P:signal peptide processing"/>
    <property type="evidence" value="ECO:0007669"/>
    <property type="project" value="InterPro"/>
</dbReference>
<keyword evidence="2" id="KW-0645">Protease</keyword>
<dbReference type="PANTHER" id="PTHR10806:SF6">
    <property type="entry name" value="SIGNAL PEPTIDASE COMPLEX CATALYTIC SUBUNIT SEC11"/>
    <property type="match status" value="1"/>
</dbReference>
<dbReference type="GO" id="GO:0004252">
    <property type="term" value="F:serine-type endopeptidase activity"/>
    <property type="evidence" value="ECO:0007669"/>
    <property type="project" value="InterPro"/>
</dbReference>
<keyword evidence="4 13" id="KW-0378">Hydrolase</keyword>
<dbReference type="GO" id="GO:0016020">
    <property type="term" value="C:membrane"/>
    <property type="evidence" value="ECO:0007669"/>
    <property type="project" value="InterPro"/>
</dbReference>
<evidence type="ECO:0000256" key="11">
    <source>
        <dbReference type="SAM" id="Phobius"/>
    </source>
</evidence>
<evidence type="ECO:0000256" key="6">
    <source>
        <dbReference type="ARBA" id="ARBA00022968"/>
    </source>
</evidence>
<dbReference type="Gene3D" id="2.10.109.10">
    <property type="entry name" value="Umud Fragment, subunit A"/>
    <property type="match status" value="1"/>
</dbReference>
<evidence type="ECO:0000256" key="4">
    <source>
        <dbReference type="ARBA" id="ARBA00022801"/>
    </source>
</evidence>
<dbReference type="PRINTS" id="PR00728">
    <property type="entry name" value="SIGNALPTASE"/>
</dbReference>
<name>A0A7J3I890_9CREN</name>
<dbReference type="PROSITE" id="PS00501">
    <property type="entry name" value="SPASE_I_1"/>
    <property type="match status" value="1"/>
</dbReference>
<dbReference type="CDD" id="cd06530">
    <property type="entry name" value="S26_SPase_I"/>
    <property type="match status" value="1"/>
</dbReference>
<evidence type="ECO:0000313" key="13">
    <source>
        <dbReference type="EMBL" id="HGN36996.1"/>
    </source>
</evidence>
<feature type="transmembrane region" description="Helical" evidence="11">
    <location>
        <begin position="100"/>
        <end position="120"/>
    </location>
</feature>
<dbReference type="InterPro" id="IPR036286">
    <property type="entry name" value="LexA/Signal_pep-like_sf"/>
</dbReference>
<dbReference type="Pfam" id="PF10502">
    <property type="entry name" value="Peptidase_S26"/>
    <property type="match status" value="1"/>
</dbReference>
<protein>
    <recommendedName>
        <fullName evidence="9">Signal peptidase I</fullName>
    </recommendedName>
</protein>
<feature type="transmembrane region" description="Helical" evidence="11">
    <location>
        <begin position="225"/>
        <end position="243"/>
    </location>
</feature>
<evidence type="ECO:0000256" key="5">
    <source>
        <dbReference type="ARBA" id="ARBA00022824"/>
    </source>
</evidence>
<evidence type="ECO:0000256" key="9">
    <source>
        <dbReference type="ARBA" id="ARBA00033305"/>
    </source>
</evidence>
<evidence type="ECO:0000256" key="7">
    <source>
        <dbReference type="ARBA" id="ARBA00022989"/>
    </source>
</evidence>
<comment type="caution">
    <text evidence="13">The sequence shown here is derived from an EMBL/GenBank/DDBJ whole genome shotgun (WGS) entry which is preliminary data.</text>
</comment>
<evidence type="ECO:0000256" key="10">
    <source>
        <dbReference type="ARBA" id="ARBA00045533"/>
    </source>
</evidence>
<comment type="function">
    <text evidence="10">Catalytic component of the signal peptidase complex (SPC) which catalyzes the cleavage of N-terminal signal sequences from nascent proteins as they are translocated into the lumen of the endoplasmic reticulum. Specifically cleaves N-terminal signal peptides that contain a hydrophobic alpha-helix (h-region) shorter than 18-20 amino acids.</text>
</comment>
<evidence type="ECO:0000256" key="8">
    <source>
        <dbReference type="ARBA" id="ARBA00023136"/>
    </source>
</evidence>
<dbReference type="SUPFAM" id="SSF51306">
    <property type="entry name" value="LexA/Signal peptidase"/>
    <property type="match status" value="1"/>
</dbReference>
<keyword evidence="3 11" id="KW-0812">Transmembrane</keyword>
<evidence type="ECO:0000256" key="2">
    <source>
        <dbReference type="ARBA" id="ARBA00022670"/>
    </source>
</evidence>